<comment type="caution">
    <text evidence="2">The sequence shown here is derived from an EMBL/GenBank/DDBJ whole genome shotgun (WGS) entry which is preliminary data.</text>
</comment>
<feature type="region of interest" description="Disordered" evidence="1">
    <location>
        <begin position="147"/>
        <end position="175"/>
    </location>
</feature>
<dbReference type="EMBL" id="NHYE01000575">
    <property type="protein sequence ID" value="PPR04747.1"/>
    <property type="molecule type" value="Genomic_DNA"/>
</dbReference>
<organism evidence="2 3">
    <name type="scientific">Gymnopilus dilepis</name>
    <dbReference type="NCBI Taxonomy" id="231916"/>
    <lineage>
        <taxon>Eukaryota</taxon>
        <taxon>Fungi</taxon>
        <taxon>Dikarya</taxon>
        <taxon>Basidiomycota</taxon>
        <taxon>Agaricomycotina</taxon>
        <taxon>Agaricomycetes</taxon>
        <taxon>Agaricomycetidae</taxon>
        <taxon>Agaricales</taxon>
        <taxon>Agaricineae</taxon>
        <taxon>Hymenogastraceae</taxon>
        <taxon>Gymnopilus</taxon>
    </lineage>
</organism>
<feature type="region of interest" description="Disordered" evidence="1">
    <location>
        <begin position="45"/>
        <end position="64"/>
    </location>
</feature>
<evidence type="ECO:0000313" key="2">
    <source>
        <dbReference type="EMBL" id="PPR04747.1"/>
    </source>
</evidence>
<feature type="compositionally biased region" description="Low complexity" evidence="1">
    <location>
        <begin position="158"/>
        <end position="172"/>
    </location>
</feature>
<dbReference type="InParanoid" id="A0A409YNT0"/>
<dbReference type="Proteomes" id="UP000284706">
    <property type="component" value="Unassembled WGS sequence"/>
</dbReference>
<protein>
    <submittedName>
        <fullName evidence="2">Uncharacterized protein</fullName>
    </submittedName>
</protein>
<keyword evidence="3" id="KW-1185">Reference proteome</keyword>
<gene>
    <name evidence="2" type="ORF">CVT26_012888</name>
</gene>
<reference evidence="2 3" key="1">
    <citation type="journal article" date="2018" name="Evol. Lett.">
        <title>Horizontal gene cluster transfer increased hallucinogenic mushroom diversity.</title>
        <authorList>
            <person name="Reynolds H.T."/>
            <person name="Vijayakumar V."/>
            <person name="Gluck-Thaler E."/>
            <person name="Korotkin H.B."/>
            <person name="Matheny P.B."/>
            <person name="Slot J.C."/>
        </authorList>
    </citation>
    <scope>NUCLEOTIDE SEQUENCE [LARGE SCALE GENOMIC DNA]</scope>
    <source>
        <strain evidence="2 3">SRW20</strain>
    </source>
</reference>
<proteinExistence type="predicted"/>
<name>A0A409YNT0_9AGAR</name>
<dbReference type="OrthoDB" id="3067489at2759"/>
<sequence length="283" mass="31251">MNLFDNECRTTLTDEVNVIRKRDSINSKQDVGLMNAKLKQTWNKLQENKKGSQDNTSALRESEAKDIVYTEPERVVISSYDEDNRPILPAVDEHAIRGVEPDRICQAHRARARSQANTGRHQEPEQPSIDVSRCHFQLFADLQASGANATPLPDNAATTPSPSILPSESELIVSPPTSPPWGDYCDLCRAATRFNKHGHLAVVHSLSKQHFTLSPFQFIVTNAPRRLLASRPDVTVPQDAAVTNKAVDVDAVNGNDSSRGIKRNEGAKAKQKANITNILIVAF</sequence>
<accession>A0A409YNT0</accession>
<dbReference type="AlphaFoldDB" id="A0A409YNT0"/>
<evidence type="ECO:0000256" key="1">
    <source>
        <dbReference type="SAM" id="MobiDB-lite"/>
    </source>
</evidence>
<evidence type="ECO:0000313" key="3">
    <source>
        <dbReference type="Proteomes" id="UP000284706"/>
    </source>
</evidence>